<dbReference type="Proteomes" id="UP000030185">
    <property type="component" value="Unassembled WGS sequence"/>
</dbReference>
<dbReference type="AlphaFoldDB" id="A0A098LI33"/>
<dbReference type="EMBL" id="BBLT01000009">
    <property type="protein sequence ID" value="GAL86656.1"/>
    <property type="molecule type" value="Genomic_DNA"/>
</dbReference>
<evidence type="ECO:0000313" key="2">
    <source>
        <dbReference type="Proteomes" id="UP000030185"/>
    </source>
</evidence>
<comment type="caution">
    <text evidence="1">The sequence shown here is derived from an EMBL/GenBank/DDBJ whole genome shotgun (WGS) entry which is preliminary data.</text>
</comment>
<accession>A0A098LI33</accession>
<reference evidence="1 2" key="1">
    <citation type="submission" date="2014-09" db="EMBL/GenBank/DDBJ databases">
        <title>Sporocytophaga myxococcoides PG-01 genome sequencing.</title>
        <authorList>
            <person name="Liu L."/>
            <person name="Gao P.J."/>
            <person name="Chen G.J."/>
            <person name="Wang L.S."/>
        </authorList>
    </citation>
    <scope>NUCLEOTIDE SEQUENCE [LARGE SCALE GENOMIC DNA]</scope>
    <source>
        <strain evidence="1 2">PG-01</strain>
    </source>
</reference>
<evidence type="ECO:0000313" key="1">
    <source>
        <dbReference type="EMBL" id="GAL86656.1"/>
    </source>
</evidence>
<organism evidence="1 2">
    <name type="scientific">Sporocytophaga myxococcoides</name>
    <dbReference type="NCBI Taxonomy" id="153721"/>
    <lineage>
        <taxon>Bacteria</taxon>
        <taxon>Pseudomonadati</taxon>
        <taxon>Bacteroidota</taxon>
        <taxon>Cytophagia</taxon>
        <taxon>Cytophagales</taxon>
        <taxon>Cytophagaceae</taxon>
        <taxon>Sporocytophaga</taxon>
    </lineage>
</organism>
<name>A0A098LI33_9BACT</name>
<proteinExistence type="predicted"/>
<sequence>MLKKISINTYFCIFYLCLFKTISGAKQQNFMTIKDLILWNLETLFLVEEEIPADYSYGLPVSQRHSFCSGCPENL</sequence>
<gene>
    <name evidence="1" type="ORF">MYP_3886</name>
</gene>
<protein>
    <submittedName>
        <fullName evidence="1">Uncharacterized protein</fullName>
    </submittedName>
</protein>
<keyword evidence="2" id="KW-1185">Reference proteome</keyword>